<dbReference type="PROSITE" id="PS51297">
    <property type="entry name" value="K_BOX"/>
    <property type="match status" value="1"/>
</dbReference>
<dbReference type="GO" id="GO:0005634">
    <property type="term" value="C:nucleus"/>
    <property type="evidence" value="ECO:0007669"/>
    <property type="project" value="UniProtKB-SubCell"/>
</dbReference>
<evidence type="ECO:0000313" key="9">
    <source>
        <dbReference type="EMBL" id="KAF3324752.1"/>
    </source>
</evidence>
<evidence type="ECO:0000256" key="6">
    <source>
        <dbReference type="SAM" id="Coils"/>
    </source>
</evidence>
<dbReference type="InterPro" id="IPR050142">
    <property type="entry name" value="MADS-box/MEF2_TF"/>
</dbReference>
<organism evidence="9 10">
    <name type="scientific">Carex littledalei</name>
    <dbReference type="NCBI Taxonomy" id="544730"/>
    <lineage>
        <taxon>Eukaryota</taxon>
        <taxon>Viridiplantae</taxon>
        <taxon>Streptophyta</taxon>
        <taxon>Embryophyta</taxon>
        <taxon>Tracheophyta</taxon>
        <taxon>Spermatophyta</taxon>
        <taxon>Magnoliopsida</taxon>
        <taxon>Liliopsida</taxon>
        <taxon>Poales</taxon>
        <taxon>Cyperaceae</taxon>
        <taxon>Cyperoideae</taxon>
        <taxon>Cariceae</taxon>
        <taxon>Carex</taxon>
        <taxon>Carex subgen. Euthyceras</taxon>
    </lineage>
</organism>
<proteinExistence type="predicted"/>
<dbReference type="Proteomes" id="UP000623129">
    <property type="component" value="Unassembled WGS sequence"/>
</dbReference>
<dbReference type="Pfam" id="PF00319">
    <property type="entry name" value="SRF-TF"/>
    <property type="match status" value="1"/>
</dbReference>
<evidence type="ECO:0000256" key="4">
    <source>
        <dbReference type="ARBA" id="ARBA00023163"/>
    </source>
</evidence>
<dbReference type="FunFam" id="3.40.1810.10:FF:000008">
    <property type="entry name" value="MADS-box transcription factor 1"/>
    <property type="match status" value="1"/>
</dbReference>
<evidence type="ECO:0000259" key="7">
    <source>
        <dbReference type="PROSITE" id="PS50066"/>
    </source>
</evidence>
<evidence type="ECO:0000256" key="5">
    <source>
        <dbReference type="ARBA" id="ARBA00023242"/>
    </source>
</evidence>
<name>A0A833QS77_9POAL</name>
<keyword evidence="2" id="KW-0805">Transcription regulation</keyword>
<evidence type="ECO:0008006" key="11">
    <source>
        <dbReference type="Google" id="ProtNLM"/>
    </source>
</evidence>
<evidence type="ECO:0000256" key="1">
    <source>
        <dbReference type="ARBA" id="ARBA00004123"/>
    </source>
</evidence>
<feature type="domain" description="K-box" evidence="8">
    <location>
        <begin position="89"/>
        <end position="179"/>
    </location>
</feature>
<evidence type="ECO:0000256" key="3">
    <source>
        <dbReference type="ARBA" id="ARBA00023125"/>
    </source>
</evidence>
<dbReference type="Pfam" id="PF01486">
    <property type="entry name" value="K-box"/>
    <property type="match status" value="1"/>
</dbReference>
<dbReference type="GO" id="GO:0050793">
    <property type="term" value="P:regulation of developmental process"/>
    <property type="evidence" value="ECO:0007669"/>
    <property type="project" value="UniProtKB-ARBA"/>
</dbReference>
<dbReference type="InterPro" id="IPR036879">
    <property type="entry name" value="TF_MADSbox_sf"/>
</dbReference>
<dbReference type="GO" id="GO:0003700">
    <property type="term" value="F:DNA-binding transcription factor activity"/>
    <property type="evidence" value="ECO:0007669"/>
    <property type="project" value="InterPro"/>
</dbReference>
<dbReference type="InterPro" id="IPR033896">
    <property type="entry name" value="MEF2-like_N"/>
</dbReference>
<dbReference type="CDD" id="cd00265">
    <property type="entry name" value="MADS_MEF2_like"/>
    <property type="match status" value="1"/>
</dbReference>
<evidence type="ECO:0000259" key="8">
    <source>
        <dbReference type="PROSITE" id="PS51297"/>
    </source>
</evidence>
<dbReference type="PROSITE" id="PS50066">
    <property type="entry name" value="MADS_BOX_2"/>
    <property type="match status" value="1"/>
</dbReference>
<keyword evidence="6" id="KW-0175">Coiled coil</keyword>
<comment type="caution">
    <text evidence="9">The sequence shown here is derived from an EMBL/GenBank/DDBJ whole genome shotgun (WGS) entry which is preliminary data.</text>
</comment>
<dbReference type="InterPro" id="IPR002100">
    <property type="entry name" value="TF_MADSbox"/>
</dbReference>
<dbReference type="PANTHER" id="PTHR48019">
    <property type="entry name" value="SERUM RESPONSE FACTOR HOMOLOG"/>
    <property type="match status" value="1"/>
</dbReference>
<keyword evidence="3" id="KW-0238">DNA-binding</keyword>
<dbReference type="EMBL" id="SWLB01000021">
    <property type="protein sequence ID" value="KAF3324752.1"/>
    <property type="molecule type" value="Genomic_DNA"/>
</dbReference>
<dbReference type="SMART" id="SM00432">
    <property type="entry name" value="MADS"/>
    <property type="match status" value="1"/>
</dbReference>
<dbReference type="OrthoDB" id="1898716at2759"/>
<dbReference type="GO" id="GO:0045944">
    <property type="term" value="P:positive regulation of transcription by RNA polymerase II"/>
    <property type="evidence" value="ECO:0007669"/>
    <property type="project" value="InterPro"/>
</dbReference>
<dbReference type="Gene3D" id="3.40.1810.10">
    <property type="entry name" value="Transcription factor, MADS-box"/>
    <property type="match status" value="1"/>
</dbReference>
<sequence length="211" mass="24235">MVRGKREMRRIEDTASRQVTFTKRRGGLLKKAFELSVLCDAEVALVIFSTRGKLFEFSSCNCVQKTIDRYWTHSKDVVGENKKDTDENIKHLMSGNAELKKEVEFLESSTRKLLGDDLEGCSYQELGELKNQIENSLTNIRARKQKMLSDQISELKNKEMMLLNENAILQGKLKNKSSVQQSERYTSTTEKINNDHVEVETELVIGLPRSR</sequence>
<gene>
    <name evidence="9" type="ORF">FCM35_KLT10909</name>
</gene>
<dbReference type="PRINTS" id="PR00404">
    <property type="entry name" value="MADSDOMAIN"/>
</dbReference>
<keyword evidence="4" id="KW-0804">Transcription</keyword>
<accession>A0A833QS77</accession>
<evidence type="ECO:0000313" key="10">
    <source>
        <dbReference type="Proteomes" id="UP000623129"/>
    </source>
</evidence>
<comment type="subcellular location">
    <subcellularLocation>
        <location evidence="1">Nucleus</location>
    </subcellularLocation>
</comment>
<protein>
    <recommendedName>
        <fullName evidence="11">MADS-box transcription factor</fullName>
    </recommendedName>
</protein>
<dbReference type="SUPFAM" id="SSF55455">
    <property type="entry name" value="SRF-like"/>
    <property type="match status" value="1"/>
</dbReference>
<dbReference type="PROSITE" id="PS00350">
    <property type="entry name" value="MADS_BOX_1"/>
    <property type="match status" value="1"/>
</dbReference>
<evidence type="ECO:0000256" key="2">
    <source>
        <dbReference type="ARBA" id="ARBA00023015"/>
    </source>
</evidence>
<feature type="domain" description="MADS-box" evidence="7">
    <location>
        <begin position="1"/>
        <end position="61"/>
    </location>
</feature>
<reference evidence="9" key="1">
    <citation type="submission" date="2020-01" db="EMBL/GenBank/DDBJ databases">
        <title>Genome sequence of Kobresia littledalei, the first chromosome-level genome in the family Cyperaceae.</title>
        <authorList>
            <person name="Qu G."/>
        </authorList>
    </citation>
    <scope>NUCLEOTIDE SEQUENCE</scope>
    <source>
        <strain evidence="9">C.B.Clarke</strain>
        <tissue evidence="9">Leaf</tissue>
    </source>
</reference>
<dbReference type="GO" id="GO:0000977">
    <property type="term" value="F:RNA polymerase II transcription regulatory region sequence-specific DNA binding"/>
    <property type="evidence" value="ECO:0007669"/>
    <property type="project" value="InterPro"/>
</dbReference>
<keyword evidence="5" id="KW-0539">Nucleus</keyword>
<dbReference type="AlphaFoldDB" id="A0A833QS77"/>
<dbReference type="GO" id="GO:0046983">
    <property type="term" value="F:protein dimerization activity"/>
    <property type="evidence" value="ECO:0007669"/>
    <property type="project" value="InterPro"/>
</dbReference>
<dbReference type="InterPro" id="IPR002487">
    <property type="entry name" value="TF_Kbox"/>
</dbReference>
<keyword evidence="10" id="KW-1185">Reference proteome</keyword>
<feature type="coiled-coil region" evidence="6">
    <location>
        <begin position="89"/>
        <end position="143"/>
    </location>
</feature>